<accession>A0AB34FMN2</accession>
<comment type="caution">
    <text evidence="2">The sequence shown here is derived from an EMBL/GenBank/DDBJ whole genome shotgun (WGS) entry which is preliminary data.</text>
</comment>
<keyword evidence="3" id="KW-1185">Reference proteome</keyword>
<evidence type="ECO:0000313" key="3">
    <source>
        <dbReference type="Proteomes" id="UP001163105"/>
    </source>
</evidence>
<organism evidence="2 3">
    <name type="scientific">Purpureocillium lavendulum</name>
    <dbReference type="NCBI Taxonomy" id="1247861"/>
    <lineage>
        <taxon>Eukaryota</taxon>
        <taxon>Fungi</taxon>
        <taxon>Dikarya</taxon>
        <taxon>Ascomycota</taxon>
        <taxon>Pezizomycotina</taxon>
        <taxon>Sordariomycetes</taxon>
        <taxon>Hypocreomycetidae</taxon>
        <taxon>Hypocreales</taxon>
        <taxon>Ophiocordycipitaceae</taxon>
        <taxon>Purpureocillium</taxon>
    </lineage>
</organism>
<feature type="signal peptide" evidence="1">
    <location>
        <begin position="1"/>
        <end position="19"/>
    </location>
</feature>
<sequence>MHAKLFLYASVLAASGAEAAGEGLHPKGLSKSAALDHALRYNQRIPLMGTCTSDNRCIITVETAVEYDSSRRHGWGIRTSCDVHNCGYNPCSEDPAYKYCVLVETGTSAEAHCGLGSDGRYPEWIRNLSFIEALPTEYEGTRNWTLAFVDRQLECPGWSEVSRDNTYMVSLERRYFPPNSRAHLPGRGVSKRHAHLPRLQCQYESPYCSATVNGFESYAVKCDWLHISDDDVRRELDQKKQHRTGKATRR</sequence>
<evidence type="ECO:0000313" key="2">
    <source>
        <dbReference type="EMBL" id="KAJ6440427.1"/>
    </source>
</evidence>
<dbReference type="EMBL" id="JAQHRD010000005">
    <property type="protein sequence ID" value="KAJ6440427.1"/>
    <property type="molecule type" value="Genomic_DNA"/>
</dbReference>
<gene>
    <name evidence="2" type="ORF">O9K51_06217</name>
</gene>
<dbReference type="AlphaFoldDB" id="A0AB34FMN2"/>
<keyword evidence="1" id="KW-0732">Signal</keyword>
<name>A0AB34FMN2_9HYPO</name>
<reference evidence="2" key="1">
    <citation type="submission" date="2023-01" db="EMBL/GenBank/DDBJ databases">
        <title>The growth and conidiation of Purpureocillium lavendulum are regulated by nitrogen source and histone H3K14 acetylation.</title>
        <authorList>
            <person name="Tang P."/>
            <person name="Han J."/>
            <person name="Zhang C."/>
            <person name="Tang P."/>
            <person name="Qi F."/>
            <person name="Zhang K."/>
            <person name="Liang L."/>
        </authorList>
    </citation>
    <scope>NUCLEOTIDE SEQUENCE</scope>
    <source>
        <strain evidence="2">YMF1.00683</strain>
    </source>
</reference>
<evidence type="ECO:0000256" key="1">
    <source>
        <dbReference type="SAM" id="SignalP"/>
    </source>
</evidence>
<protein>
    <submittedName>
        <fullName evidence="2">Uncharacterized protein</fullName>
    </submittedName>
</protein>
<dbReference type="Proteomes" id="UP001163105">
    <property type="component" value="Unassembled WGS sequence"/>
</dbReference>
<feature type="chain" id="PRO_5044346514" evidence="1">
    <location>
        <begin position="20"/>
        <end position="250"/>
    </location>
</feature>
<proteinExistence type="predicted"/>